<comment type="caution">
    <text evidence="2">The sequence shown here is derived from an EMBL/GenBank/DDBJ whole genome shotgun (WGS) entry which is preliminary data.</text>
</comment>
<feature type="chain" id="PRO_5019128094" description="Type 4 fimbrial biogenesis protein PilX N-terminal domain-containing protein" evidence="1">
    <location>
        <begin position="19"/>
        <end position="168"/>
    </location>
</feature>
<keyword evidence="3" id="KW-1185">Reference proteome</keyword>
<evidence type="ECO:0000313" key="2">
    <source>
        <dbReference type="EMBL" id="RUO18225.1"/>
    </source>
</evidence>
<accession>A0A432VPX8</accession>
<dbReference type="AlphaFoldDB" id="A0A432VPX8"/>
<dbReference type="RefSeq" id="WP_126794253.1">
    <property type="nucleotide sequence ID" value="NZ_PIPI01000010.1"/>
</dbReference>
<keyword evidence="1" id="KW-0732">Signal</keyword>
<evidence type="ECO:0008006" key="4">
    <source>
        <dbReference type="Google" id="ProtNLM"/>
    </source>
</evidence>
<evidence type="ECO:0000256" key="1">
    <source>
        <dbReference type="SAM" id="SignalP"/>
    </source>
</evidence>
<sequence>MLVLVLVLIHLSGLQLSAAITSGQQATALMAVDLRLAQAERALTSSAAWFSMRLQAGEADAGVEALVKAAVDGTIEGRGEINLANLRHSVSQVSQVPPLMPEFLLQASWLPVSCPAHLTAGFAEPSVARCLQLQLTVRHIHHALERSLTVIYGWDEAEQLRFVWPLRG</sequence>
<dbReference type="Proteomes" id="UP000288212">
    <property type="component" value="Unassembled WGS sequence"/>
</dbReference>
<feature type="signal peptide" evidence="1">
    <location>
        <begin position="1"/>
        <end position="18"/>
    </location>
</feature>
<organism evidence="2 3">
    <name type="scientific">Aliidiomarina haloalkalitolerans</name>
    <dbReference type="NCBI Taxonomy" id="859059"/>
    <lineage>
        <taxon>Bacteria</taxon>
        <taxon>Pseudomonadati</taxon>
        <taxon>Pseudomonadota</taxon>
        <taxon>Gammaproteobacteria</taxon>
        <taxon>Alteromonadales</taxon>
        <taxon>Idiomarinaceae</taxon>
        <taxon>Aliidiomarina</taxon>
    </lineage>
</organism>
<dbReference type="EMBL" id="PIPI01000010">
    <property type="protein sequence ID" value="RUO18225.1"/>
    <property type="molecule type" value="Genomic_DNA"/>
</dbReference>
<gene>
    <name evidence="2" type="ORF">CWE06_11260</name>
</gene>
<reference evidence="2 3" key="1">
    <citation type="journal article" date="2011" name="Front. Microbiol.">
        <title>Genomic signatures of strain selection and enhancement in Bacillus atrophaeus var. globigii, a historical biowarfare simulant.</title>
        <authorList>
            <person name="Gibbons H.S."/>
            <person name="Broomall S.M."/>
            <person name="McNew L.A."/>
            <person name="Daligault H."/>
            <person name="Chapman C."/>
            <person name="Bruce D."/>
            <person name="Karavis M."/>
            <person name="Krepps M."/>
            <person name="McGregor P.A."/>
            <person name="Hong C."/>
            <person name="Park K.H."/>
            <person name="Akmal A."/>
            <person name="Feldman A."/>
            <person name="Lin J.S."/>
            <person name="Chang W.E."/>
            <person name="Higgs B.W."/>
            <person name="Demirev P."/>
            <person name="Lindquist J."/>
            <person name="Liem A."/>
            <person name="Fochler E."/>
            <person name="Read T.D."/>
            <person name="Tapia R."/>
            <person name="Johnson S."/>
            <person name="Bishop-Lilly K.A."/>
            <person name="Detter C."/>
            <person name="Han C."/>
            <person name="Sozhamannan S."/>
            <person name="Rosenzweig C.N."/>
            <person name="Skowronski E.W."/>
        </authorList>
    </citation>
    <scope>NUCLEOTIDE SEQUENCE [LARGE SCALE GENOMIC DNA]</scope>
    <source>
        <strain evidence="2 3">AK5</strain>
    </source>
</reference>
<evidence type="ECO:0000313" key="3">
    <source>
        <dbReference type="Proteomes" id="UP000288212"/>
    </source>
</evidence>
<protein>
    <recommendedName>
        <fullName evidence="4">Type 4 fimbrial biogenesis protein PilX N-terminal domain-containing protein</fullName>
    </recommendedName>
</protein>
<proteinExistence type="predicted"/>
<name>A0A432VPX8_9GAMM</name>